<proteinExistence type="predicted"/>
<dbReference type="Gene3D" id="1.20.5.190">
    <property type="match status" value="2"/>
</dbReference>
<dbReference type="SMART" id="SM00323">
    <property type="entry name" value="RasGAP"/>
    <property type="match status" value="1"/>
</dbReference>
<gene>
    <name evidence="3" type="ORF">LSH36_507g01001</name>
</gene>
<dbReference type="PANTHER" id="PTHR14149:SF14">
    <property type="entry name" value="CALPONIN-HOMOLOGY (CH) DOMAIN-CONTAINING PROTEIN"/>
    <property type="match status" value="1"/>
</dbReference>
<keyword evidence="4" id="KW-1185">Reference proteome</keyword>
<dbReference type="GO" id="GO:1903479">
    <property type="term" value="P:mitotic actomyosin contractile ring assembly actin filament organization"/>
    <property type="evidence" value="ECO:0007669"/>
    <property type="project" value="TreeGrafter"/>
</dbReference>
<evidence type="ECO:0000313" key="4">
    <source>
        <dbReference type="Proteomes" id="UP001208570"/>
    </source>
</evidence>
<dbReference type="FunFam" id="1.10.506.10:FF:000004">
    <property type="entry name" value="IQ motif containing GTPase activating protein 1"/>
    <property type="match status" value="1"/>
</dbReference>
<dbReference type="GO" id="GO:0005516">
    <property type="term" value="F:calmodulin binding"/>
    <property type="evidence" value="ECO:0007669"/>
    <property type="project" value="TreeGrafter"/>
</dbReference>
<dbReference type="InterPro" id="IPR008936">
    <property type="entry name" value="Rho_GTPase_activation_prot"/>
</dbReference>
<dbReference type="InterPro" id="IPR000048">
    <property type="entry name" value="IQ_motif_EF-hand-BS"/>
</dbReference>
<dbReference type="SUPFAM" id="SSF52540">
    <property type="entry name" value="P-loop containing nucleoside triphosphate hydrolases"/>
    <property type="match status" value="1"/>
</dbReference>
<feature type="domain" description="Ras-GAP" evidence="2">
    <location>
        <begin position="663"/>
        <end position="896"/>
    </location>
</feature>
<dbReference type="Pfam" id="PF00612">
    <property type="entry name" value="IQ"/>
    <property type="match status" value="4"/>
</dbReference>
<dbReference type="CDD" id="cd05127">
    <property type="entry name" value="RasGAP_IQGAP_like"/>
    <property type="match status" value="1"/>
</dbReference>
<sequence length="1295" mass="149136">MKNLGKYYMEMLVQLVNNHRLNNNEDQRLTKDVVQMAVRAANVEGDAEHQRLLAVRAINEALEKDDDEETLKALQNPKAKLPSIKNFAGPLYREELQCMKQEKQASLDYDELYTGVQVLSAIAEVNKAIEIKDPEVIVASLSEEDAHITNIEPDYAEKYLQVLASTREHKKRHGSGLLTHYMVQHCVNQVNNQAIEENNQIQAINKINDVIEEGSTMEVLASLQQPTARLRNVDVKNGACYHSLLKQCKRQKAEELQDTTAALWYQDIQDTIDTTNILVQDAVKLSMAVAAANMAVESGDQNNLLNSLMNPDILLHSVTSECGQQYLSSLKLYKDQKAATGDCGSGWMMNRVRDGSKFYFNVITKEYAFERLEQVKKDHSLVTRDEIQGCISEVTAAHDRQLLFKANEKFIVLVQSRIRGYLARRKYNERVSFLYTRLPAIIKIQSWWRMICERRKYLWRLSFLHSHCEAAIKIQTFVRMYLQRKRYQTRVDYFKQNEEAVIKIQAFMRSNWAKKDYKALMHGVNPPVSVVRKFVHLLDIGDQDYAEEIEVEKLRQQVVTEIRTNQELENDLNMMDIKIGLLVKNRITLQDVISQNKTLKKYRDSSGTLSVGGNSGLKALSKQSRERLEAYQHLFYLLQTNPTYLAKLIFEMPQSRTTKFMESVILTLYNYASNQREEYLLLKLFKTALEEEVRSKVQQMSDVVTGNPMVVKMIVSFNRNTRGQGTLRELLNPLVKAIIDDRNLIINTNPVEVYKQWVNQMETTSGKTSGLPYEVNNEQALKHQEVVDKINQSLELLKQATEKVLSVILSSVHLIPYSMRYMAKVLKNSLREKFPQAPEKDILKIVGNLIYYRYINSAIVAPDAFDIIDVGANKSLTNDQRRNLGSVAKILQFAASNKGFGGDSSHQAPLNSYIMDAHVRFKEYFLEICDVEEPEVHYNMDQYTDVTRITKPIIYISIAEIVDTHKLLLQHKDTIAPDLSDPLHELLDDLGEVTDVGSLIGDSNTDDGHHSKVNMGKTEISLALSNKFEVPEEDQSDVKSLFLRTKRMVVDVIRCQTHGETLTEVLNIPATQDEENDHSLLIRKRERMDQRATKKTSLVRQQSMAGEMRLPLEQMKQKIQALLREIEKQGLVSSKDNYQYVINSIVQDIRNQRLYRQHRKQEMVRIRNTLKSLESKRAFFEEQIDYYNQYVKTCLDNLSTKGNAAKLHEKGIVLDIEELPPNQFKNVLFEIHATENVGVFHVYAKFMGVNMEKVELVFQDLLQLQYEGVSVMKMYKAKINVNLLIFLLNKKFYGK</sequence>
<comment type="caution">
    <text evidence="3">The sequence shown here is derived from an EMBL/GenBank/DDBJ whole genome shotgun (WGS) entry which is preliminary data.</text>
</comment>
<dbReference type="GO" id="GO:0005938">
    <property type="term" value="C:cell cortex"/>
    <property type="evidence" value="ECO:0007669"/>
    <property type="project" value="TreeGrafter"/>
</dbReference>
<feature type="coiled-coil region" evidence="1">
    <location>
        <begin position="1156"/>
        <end position="1183"/>
    </location>
</feature>
<reference evidence="3" key="1">
    <citation type="journal article" date="2023" name="Mol. Biol. Evol.">
        <title>Third-Generation Sequencing Reveals the Adaptive Role of the Epigenome in Three Deep-Sea Polychaetes.</title>
        <authorList>
            <person name="Perez M."/>
            <person name="Aroh O."/>
            <person name="Sun Y."/>
            <person name="Lan Y."/>
            <person name="Juniper S.K."/>
            <person name="Young C.R."/>
            <person name="Angers B."/>
            <person name="Qian P.Y."/>
        </authorList>
    </citation>
    <scope>NUCLEOTIDE SEQUENCE</scope>
    <source>
        <strain evidence="3">P08H-3</strain>
    </source>
</reference>
<evidence type="ECO:0000259" key="2">
    <source>
        <dbReference type="PROSITE" id="PS50018"/>
    </source>
</evidence>
<dbReference type="EMBL" id="JAODUP010000507">
    <property type="protein sequence ID" value="KAK2148244.1"/>
    <property type="molecule type" value="Genomic_DNA"/>
</dbReference>
<dbReference type="Pfam" id="PF00616">
    <property type="entry name" value="RasGAP"/>
    <property type="match status" value="1"/>
</dbReference>
<dbReference type="Proteomes" id="UP001208570">
    <property type="component" value="Unassembled WGS sequence"/>
</dbReference>
<name>A0AAD9J8I4_9ANNE</name>
<keyword evidence="1" id="KW-0175">Coiled coil</keyword>
<dbReference type="InterPro" id="IPR027417">
    <property type="entry name" value="P-loop_NTPase"/>
</dbReference>
<dbReference type="Gene3D" id="1.10.506.10">
    <property type="entry name" value="GTPase Activation - p120gap, domain 1"/>
    <property type="match status" value="1"/>
</dbReference>
<dbReference type="InterPro" id="IPR000593">
    <property type="entry name" value="RasGAP_C"/>
</dbReference>
<dbReference type="SUPFAM" id="SSF48350">
    <property type="entry name" value="GTPase activation domain, GAP"/>
    <property type="match status" value="1"/>
</dbReference>
<organism evidence="3 4">
    <name type="scientific">Paralvinella palmiformis</name>
    <dbReference type="NCBI Taxonomy" id="53620"/>
    <lineage>
        <taxon>Eukaryota</taxon>
        <taxon>Metazoa</taxon>
        <taxon>Spiralia</taxon>
        <taxon>Lophotrochozoa</taxon>
        <taxon>Annelida</taxon>
        <taxon>Polychaeta</taxon>
        <taxon>Sedentaria</taxon>
        <taxon>Canalipalpata</taxon>
        <taxon>Terebellida</taxon>
        <taxon>Terebelliformia</taxon>
        <taxon>Alvinellidae</taxon>
        <taxon>Paralvinella</taxon>
    </lineage>
</organism>
<dbReference type="PANTHER" id="PTHR14149">
    <property type="entry name" value="RAS GTPASE-ACTIVATING PROTEIN WITH IQ MOTIF"/>
    <property type="match status" value="1"/>
</dbReference>
<evidence type="ECO:0000256" key="1">
    <source>
        <dbReference type="SAM" id="Coils"/>
    </source>
</evidence>
<evidence type="ECO:0000313" key="3">
    <source>
        <dbReference type="EMBL" id="KAK2148244.1"/>
    </source>
</evidence>
<dbReference type="PROSITE" id="PS50096">
    <property type="entry name" value="IQ"/>
    <property type="match status" value="4"/>
</dbReference>
<dbReference type="Pfam" id="PF03836">
    <property type="entry name" value="RasGAP_C"/>
    <property type="match status" value="1"/>
</dbReference>
<protein>
    <recommendedName>
        <fullName evidence="2">Ras-GAP domain-containing protein</fullName>
    </recommendedName>
</protein>
<dbReference type="GO" id="GO:0051015">
    <property type="term" value="F:actin filament binding"/>
    <property type="evidence" value="ECO:0007669"/>
    <property type="project" value="TreeGrafter"/>
</dbReference>
<accession>A0AAD9J8I4</accession>
<dbReference type="PROSITE" id="PS50018">
    <property type="entry name" value="RAS_GTPASE_ACTIV_2"/>
    <property type="match status" value="1"/>
</dbReference>
<dbReference type="InterPro" id="IPR001936">
    <property type="entry name" value="RasGAP_dom"/>
</dbReference>
<dbReference type="SUPFAM" id="SSF143885">
    <property type="entry name" value="RGC domain-like"/>
    <property type="match status" value="1"/>
</dbReference>
<dbReference type="GO" id="GO:0005096">
    <property type="term" value="F:GTPase activator activity"/>
    <property type="evidence" value="ECO:0007669"/>
    <property type="project" value="TreeGrafter"/>
</dbReference>
<dbReference type="SMART" id="SM00015">
    <property type="entry name" value="IQ"/>
    <property type="match status" value="4"/>
</dbReference>